<dbReference type="AlphaFoldDB" id="Q8GGS6"/>
<reference evidence="2" key="1">
    <citation type="journal article" date="2002" name="J. Bacteriol.">
        <title>Identification and localization of the gene cluster encoding biosynthesis of the antitumor macrolactam leinamycin in Streptomyces atroolivaceus S-140.</title>
        <authorList>
            <person name="Cheng Y.Q."/>
            <person name="Tang G.L."/>
            <person name="Shen B."/>
        </authorList>
    </citation>
    <scope>NUCLEOTIDE SEQUENCE</scope>
</reference>
<reference evidence="2" key="4">
    <citation type="journal article" date="2004" name="Chem. Biol.">
        <title>Leinamycin biosynthesis revealing unprecedented architectural complexity for a hybrid polyketide synthase and nonribosomal peptide synthetase.</title>
        <authorList>
            <person name="Tang G.L."/>
            <person name="Cheng Y.Q."/>
            <person name="Shen B."/>
        </authorList>
    </citation>
    <scope>NUCLEOTIDE SEQUENCE</scope>
</reference>
<dbReference type="InterPro" id="IPR006674">
    <property type="entry name" value="HD_domain"/>
</dbReference>
<dbReference type="PANTHER" id="PTHR35569">
    <property type="entry name" value="CYANAMIDE HYDRATASE DDI2-RELATED"/>
    <property type="match status" value="1"/>
</dbReference>
<name>Q8GGS6_STRAZ</name>
<reference evidence="2" key="2">
    <citation type="submission" date="2002-02" db="EMBL/GenBank/DDBJ databases">
        <authorList>
            <person name="Cheng Y.-Q."/>
            <person name="Tang G.-L."/>
            <person name="Shen B."/>
        </authorList>
    </citation>
    <scope>NUCLEOTIDE SEQUENCE</scope>
</reference>
<dbReference type="PANTHER" id="PTHR35569:SF1">
    <property type="entry name" value="CYANAMIDE HYDRATASE DDI2-RELATED"/>
    <property type="match status" value="1"/>
</dbReference>
<dbReference type="SMART" id="SM00471">
    <property type="entry name" value="HDc"/>
    <property type="match status" value="1"/>
</dbReference>
<dbReference type="Pfam" id="PF01966">
    <property type="entry name" value="HD"/>
    <property type="match status" value="1"/>
</dbReference>
<evidence type="ECO:0000313" key="2">
    <source>
        <dbReference type="EMBL" id="AAN85489.1"/>
    </source>
</evidence>
<proteinExistence type="predicted"/>
<evidence type="ECO:0000259" key="1">
    <source>
        <dbReference type="SMART" id="SM00471"/>
    </source>
</evidence>
<reference evidence="2" key="3">
    <citation type="journal article" date="2003" name="Proc. Natl. Acad. Sci. U.S.A.">
        <title>Type I polyketide synthase requiring a discrete acyltransferase for polyketide biosynthesis.</title>
        <authorList>
            <person name="Cheng Y.Q."/>
            <person name="Tang G.L."/>
            <person name="Shen B."/>
        </authorList>
    </citation>
    <scope>NUCLEOTIDE SEQUENCE</scope>
</reference>
<dbReference type="SUPFAM" id="SSF109604">
    <property type="entry name" value="HD-domain/PDEase-like"/>
    <property type="match status" value="1"/>
</dbReference>
<dbReference type="InterPro" id="IPR003607">
    <property type="entry name" value="HD/PDEase_dom"/>
</dbReference>
<accession>Q8GGS6</accession>
<organism evidence="2">
    <name type="scientific">Streptomyces atroolivaceus</name>
    <dbReference type="NCBI Taxonomy" id="66869"/>
    <lineage>
        <taxon>Bacteria</taxon>
        <taxon>Bacillati</taxon>
        <taxon>Actinomycetota</taxon>
        <taxon>Actinomycetes</taxon>
        <taxon>Kitasatosporales</taxon>
        <taxon>Streptomycetaceae</taxon>
        <taxon>Streptomyces</taxon>
    </lineage>
</organism>
<dbReference type="Gene3D" id="1.10.3210.10">
    <property type="entry name" value="Hypothetical protein af1432"/>
    <property type="match status" value="1"/>
</dbReference>
<protein>
    <submittedName>
        <fullName evidence="2">Putative cyanamide hydratase</fullName>
    </submittedName>
</protein>
<feature type="domain" description="HD/PDEase" evidence="1">
    <location>
        <begin position="25"/>
        <end position="101"/>
    </location>
</feature>
<sequence length="197" mass="21544">MTLDDLLLPDTPVCTAATDVARAYCSPALLNHCVRSYIWAAVHGAEQDIAFDPELLYVGAMFHDIALVPEFDSHTVPFDDASAHVARVFAAGAGWSESRRERLAEVVISHMLDEVDVTKDPEGHLLERSTSLDISGRHMDDFSAAFKAEVLARHPRAGIAEEFLACFRDQAERKPGSSPATALRDGIAERILTNSLD</sequence>
<dbReference type="EMBL" id="AF484556">
    <property type="protein sequence ID" value="AAN85489.1"/>
    <property type="molecule type" value="Genomic_DNA"/>
</dbReference>